<dbReference type="AlphaFoldDB" id="A0A8H3UCE6"/>
<accession>A0A8H3UCE6</accession>
<gene>
    <name evidence="2" type="ORF">BLS_006647</name>
</gene>
<organism evidence="2 3">
    <name type="scientific">Venturia inaequalis</name>
    <name type="common">Apple scab fungus</name>
    <dbReference type="NCBI Taxonomy" id="5025"/>
    <lineage>
        <taxon>Eukaryota</taxon>
        <taxon>Fungi</taxon>
        <taxon>Dikarya</taxon>
        <taxon>Ascomycota</taxon>
        <taxon>Pezizomycotina</taxon>
        <taxon>Dothideomycetes</taxon>
        <taxon>Pleosporomycetidae</taxon>
        <taxon>Venturiales</taxon>
        <taxon>Venturiaceae</taxon>
        <taxon>Venturia</taxon>
    </lineage>
</organism>
<comment type="caution">
    <text evidence="2">The sequence shown here is derived from an EMBL/GenBank/DDBJ whole genome shotgun (WGS) entry which is preliminary data.</text>
</comment>
<evidence type="ECO:0000256" key="1">
    <source>
        <dbReference type="SAM" id="MobiDB-lite"/>
    </source>
</evidence>
<evidence type="ECO:0000313" key="3">
    <source>
        <dbReference type="Proteomes" id="UP000433883"/>
    </source>
</evidence>
<protein>
    <submittedName>
        <fullName evidence="2">Uncharacterized protein</fullName>
    </submittedName>
</protein>
<sequence length="558" mass="62364">MTQYHRLPEGEEALTGGNASVLLPVLRNPNSVVLIDQPDEPVSPPGYEFLHVRGDGFKPVDVASRKLIRSHVMRNYFQEKNKKAGSNDSSATSAETVNSRDKLKGRWRLGAVDGRPPAPRRKSSTKSTTSTSSGGTSERSCQQFPVLEDTAEEFGGRYDPITDRSYSHSFHINSLAVNPTGALYNRVMRDAGLYHAMLSTVSLYMHGHLGIEARQDILFHRGETMKIIHERLANIDNVDRGLLMSTIVTILSFENLCGNYFTAKAHLHALRRLIATSGGIAPYTSNDALPRALAWAEHHYAAAHRTVPPARYEPTLIPSPGFPESLELETAKSCPYSLVDIPEYGHAIYQIFRRIHLLGIATSAQWKASSQTRVDMRVCISNLLLDVEFDMLVLSAQLGKEEKEKDTTTSHDLISVIDILVTGSQIFLFTALRALPVGARVVEIYLSRIVLALNKLQHQQQQQQFNRHYQLSTLLQSWKRVSTYESLLWGLFMGMVAATNRPEKESIAALIREVVAVLGIKSQESLESHLKGMAWAEFFELYSKEVGRDILRSRRSIG</sequence>
<reference evidence="2 3" key="1">
    <citation type="submission" date="2019-11" db="EMBL/GenBank/DDBJ databases">
        <title>Venturia inaequalis Genome Resource.</title>
        <authorList>
            <person name="Lichtner F.J."/>
        </authorList>
    </citation>
    <scope>NUCLEOTIDE SEQUENCE [LARGE SCALE GENOMIC DNA]</scope>
    <source>
        <strain evidence="2">Bline_iso_100314</strain>
    </source>
</reference>
<proteinExistence type="predicted"/>
<feature type="compositionally biased region" description="Polar residues" evidence="1">
    <location>
        <begin position="84"/>
        <end position="97"/>
    </location>
</feature>
<evidence type="ECO:0000313" key="2">
    <source>
        <dbReference type="EMBL" id="KAE9966982.1"/>
    </source>
</evidence>
<dbReference type="InterPro" id="IPR021858">
    <property type="entry name" value="Fun_TF"/>
</dbReference>
<dbReference type="Pfam" id="PF11951">
    <property type="entry name" value="Fungal_trans_2"/>
    <property type="match status" value="1"/>
</dbReference>
<dbReference type="PANTHER" id="PTHR37540">
    <property type="entry name" value="TRANSCRIPTION FACTOR (ACR-2), PUTATIVE-RELATED-RELATED"/>
    <property type="match status" value="1"/>
</dbReference>
<feature type="compositionally biased region" description="Low complexity" evidence="1">
    <location>
        <begin position="125"/>
        <end position="137"/>
    </location>
</feature>
<name>A0A8H3UCE6_VENIN</name>
<dbReference type="Proteomes" id="UP000433883">
    <property type="component" value="Unassembled WGS sequence"/>
</dbReference>
<dbReference type="PANTHER" id="PTHR37540:SF5">
    <property type="entry name" value="TRANSCRIPTION FACTOR DOMAIN-CONTAINING PROTEIN"/>
    <property type="match status" value="1"/>
</dbReference>
<dbReference type="EMBL" id="WNWQ01000494">
    <property type="protein sequence ID" value="KAE9966982.1"/>
    <property type="molecule type" value="Genomic_DNA"/>
</dbReference>
<feature type="region of interest" description="Disordered" evidence="1">
    <location>
        <begin position="78"/>
        <end position="145"/>
    </location>
</feature>